<gene>
    <name evidence="1" type="ORF">D187_009823</name>
</gene>
<reference evidence="1" key="1">
    <citation type="submission" date="2013-05" db="EMBL/GenBank/DDBJ databases">
        <title>Genome assembly of Cystobacter fuscus DSM 2262.</title>
        <authorList>
            <person name="Sharma G."/>
            <person name="Khatri I."/>
            <person name="Kaur C."/>
            <person name="Mayilraj S."/>
            <person name="Subramanian S."/>
        </authorList>
    </citation>
    <scope>NUCLEOTIDE SEQUENCE [LARGE SCALE GENOMIC DNA]</scope>
    <source>
        <strain evidence="1">DSM 2262</strain>
    </source>
</reference>
<accession>S9Q892</accession>
<evidence type="ECO:0000313" key="2">
    <source>
        <dbReference type="Proteomes" id="UP000011682"/>
    </source>
</evidence>
<dbReference type="Proteomes" id="UP000011682">
    <property type="component" value="Unassembled WGS sequence"/>
</dbReference>
<protein>
    <submittedName>
        <fullName evidence="1">Uncharacterized protein</fullName>
    </submittedName>
</protein>
<proteinExistence type="predicted"/>
<dbReference type="AlphaFoldDB" id="S9Q892"/>
<name>S9Q892_CYSF2</name>
<sequence length="50" mass="5347">MGRDARMTAGTAPLHEGGHAAVTAVWHLQGLNLEERATRPGFNRSFSSLA</sequence>
<dbReference type="EMBL" id="ANAH02000049">
    <property type="protein sequence ID" value="EPX57549.1"/>
    <property type="molecule type" value="Genomic_DNA"/>
</dbReference>
<keyword evidence="2" id="KW-1185">Reference proteome</keyword>
<evidence type="ECO:0000313" key="1">
    <source>
        <dbReference type="EMBL" id="EPX57549.1"/>
    </source>
</evidence>
<organism evidence="1 2">
    <name type="scientific">Cystobacter fuscus (strain ATCC 25194 / DSM 2262 / NBRC 100088 / M29)</name>
    <dbReference type="NCBI Taxonomy" id="1242864"/>
    <lineage>
        <taxon>Bacteria</taxon>
        <taxon>Pseudomonadati</taxon>
        <taxon>Myxococcota</taxon>
        <taxon>Myxococcia</taxon>
        <taxon>Myxococcales</taxon>
        <taxon>Cystobacterineae</taxon>
        <taxon>Archangiaceae</taxon>
        <taxon>Cystobacter</taxon>
    </lineage>
</organism>
<comment type="caution">
    <text evidence="1">The sequence shown here is derived from an EMBL/GenBank/DDBJ whole genome shotgun (WGS) entry which is preliminary data.</text>
</comment>